<protein>
    <submittedName>
        <fullName evidence="1">Uncharacterized protein</fullName>
    </submittedName>
</protein>
<name>A0A817AK85_9BILA</name>
<organism evidence="1 2">
    <name type="scientific">Rotaria magnacalcarata</name>
    <dbReference type="NCBI Taxonomy" id="392030"/>
    <lineage>
        <taxon>Eukaryota</taxon>
        <taxon>Metazoa</taxon>
        <taxon>Spiralia</taxon>
        <taxon>Gnathifera</taxon>
        <taxon>Rotifera</taxon>
        <taxon>Eurotatoria</taxon>
        <taxon>Bdelloidea</taxon>
        <taxon>Philodinida</taxon>
        <taxon>Philodinidae</taxon>
        <taxon>Rotaria</taxon>
    </lineage>
</organism>
<comment type="caution">
    <text evidence="1">The sequence shown here is derived from an EMBL/GenBank/DDBJ whole genome shotgun (WGS) entry which is preliminary data.</text>
</comment>
<sequence length="784" mass="88636">MATSINKYLRKRYKRKFLALNGDSLLCETCFAREQRRTPGNKNSIVSSSDDEYSQNISSGLLSDTPSNKRLCLSSISLTDRIETPSSSGLSHSTPVVTDNQPMMDVMHNISSTDMSSPSDIETECNFISKTAKEQLNGLLDVFSLSPIKDARHTIVAQEKCQILLNKTKILSDSLISSSSSSTTDTTNVNSIGYEDMEHLVAGLQKLVLMSDHAERIRLLTLYGRMAKELYESSGVLAAYENNQDRVEITPSTIEAVVAYYQDDIISRSSSNTKDTINVKQSDGKKKPAFSSVIQESIKSNSLIDNIVCSRINSSCMYGDCLSCRTKIPSTEIPKLYSKIDLEEEVNWMKWINLNGKTDIHRLGGSVSDLLMEMDHQWSKFIIHSYITNAQFDYIRNLKQSLPPDTALIHMDFAENYALEVQNEVMSKHWSTAQAALFTIQIRTKIEIVNIVIVSNYLSHDTIFVSCGQRMICDYIRTFYPLITKIVYLSDGCSAHLKNNFSMLNLIKHNEDYQYKAEWIFYSTSHGKGPVDGLGAVVKSAARRETMRADGPQKSFLTPVEFYKFLKQKFCSKPKNPTPNTSDVSTVDITDTEKIQIWYLSETDINQHFDKYLSQRSETRPPTGPIFGIRSYHHFQPIDSATIRCKITSDSLIHEDFSMTASRQSKLTYVKLVMAINDINMNDYVAVEYQGNWWLAMVQALETNLQELRVSFLHPPGPRTSFKGRGTLTAEIGPLSKHDFFVFIMLVLTLHRHFEPHFIIVSNLDIICITFSIALKSTVFPLGS</sequence>
<dbReference type="PANTHER" id="PTHR46601">
    <property type="entry name" value="ULP_PROTEASE DOMAIN-CONTAINING PROTEIN"/>
    <property type="match status" value="1"/>
</dbReference>
<proteinExistence type="predicted"/>
<evidence type="ECO:0000313" key="1">
    <source>
        <dbReference type="EMBL" id="CAF2263679.1"/>
    </source>
</evidence>
<dbReference type="PANTHER" id="PTHR46601:SF1">
    <property type="entry name" value="ADF-H DOMAIN-CONTAINING PROTEIN"/>
    <property type="match status" value="1"/>
</dbReference>
<gene>
    <name evidence="1" type="ORF">MBJ925_LOCUS38844</name>
</gene>
<reference evidence="1" key="1">
    <citation type="submission" date="2021-02" db="EMBL/GenBank/DDBJ databases">
        <authorList>
            <person name="Nowell W R."/>
        </authorList>
    </citation>
    <scope>NUCLEOTIDE SEQUENCE</scope>
</reference>
<dbReference type="Proteomes" id="UP000663824">
    <property type="component" value="Unassembled WGS sequence"/>
</dbReference>
<accession>A0A817AK85</accession>
<dbReference type="AlphaFoldDB" id="A0A817AK85"/>
<evidence type="ECO:0000313" key="2">
    <source>
        <dbReference type="Proteomes" id="UP000663824"/>
    </source>
</evidence>
<dbReference type="EMBL" id="CAJNRE010021824">
    <property type="protein sequence ID" value="CAF2263679.1"/>
    <property type="molecule type" value="Genomic_DNA"/>
</dbReference>